<dbReference type="Pfam" id="PF13231">
    <property type="entry name" value="PMT_2"/>
    <property type="match status" value="1"/>
</dbReference>
<dbReference type="InParanoid" id="H1XVN2"/>
<keyword evidence="11" id="KW-1185">Reference proteome</keyword>
<organism evidence="10 11">
    <name type="scientific">Caldithrix abyssi DSM 13497</name>
    <dbReference type="NCBI Taxonomy" id="880073"/>
    <lineage>
        <taxon>Bacteria</taxon>
        <taxon>Pseudomonadati</taxon>
        <taxon>Calditrichota</taxon>
        <taxon>Calditrichia</taxon>
        <taxon>Calditrichales</taxon>
        <taxon>Calditrichaceae</taxon>
        <taxon>Caldithrix</taxon>
    </lineage>
</organism>
<proteinExistence type="predicted"/>
<dbReference type="AlphaFoldDB" id="H1XVN2"/>
<feature type="transmembrane region" description="Helical" evidence="8">
    <location>
        <begin position="286"/>
        <end position="306"/>
    </location>
</feature>
<evidence type="ECO:0000256" key="7">
    <source>
        <dbReference type="ARBA" id="ARBA00023136"/>
    </source>
</evidence>
<dbReference type="OrthoDB" id="8933800at2"/>
<feature type="transmembrane region" description="Helical" evidence="8">
    <location>
        <begin position="14"/>
        <end position="34"/>
    </location>
</feature>
<evidence type="ECO:0000256" key="8">
    <source>
        <dbReference type="SAM" id="Phobius"/>
    </source>
</evidence>
<evidence type="ECO:0000313" key="11">
    <source>
        <dbReference type="Proteomes" id="UP000004671"/>
    </source>
</evidence>
<evidence type="ECO:0000256" key="1">
    <source>
        <dbReference type="ARBA" id="ARBA00004651"/>
    </source>
</evidence>
<evidence type="ECO:0000256" key="4">
    <source>
        <dbReference type="ARBA" id="ARBA00022679"/>
    </source>
</evidence>
<dbReference type="EMBL" id="CM001402">
    <property type="protein sequence ID" value="EHO42932.1"/>
    <property type="molecule type" value="Genomic_DNA"/>
</dbReference>
<evidence type="ECO:0000256" key="5">
    <source>
        <dbReference type="ARBA" id="ARBA00022692"/>
    </source>
</evidence>
<comment type="subcellular location">
    <subcellularLocation>
        <location evidence="1">Cell membrane</location>
        <topology evidence="1">Multi-pass membrane protein</topology>
    </subcellularLocation>
</comment>
<sequence length="501" mass="58565">MLDRMEIKEPLKTAYQLIAGLTLFKLIYIFFLPITPQEAYYWYYIQYPALSYFDHPPMAAYSIGLGTTLFGDTVFGVKFMAVVWFLGINLLLLKSALLMAQLKNIPRHLAEKAGFWTVLFFNLTIFAHLYAILSVPDTPLLFFWILTLFLFLKFYQTQRARWLYLMGVTLGFGLISKYTMVALLPGLFAFLLFDKKLRRWLVTPHPYLTFVIMLLVFSPVVIWNAQNDWASFAFQFSNRAAKFKPLTSKYIVQLFFSQLFLLTPLVFGLLVYFVKKQIQTRFKDRLLNLLFWSGFVIIGGFIYVSLRSLVKMNWLLPGYLGWILGAVFVLKAETIRSSRWIKSGMYFSVFLLLIAHIIQLVPNMPLGEGNTWSGWSDAAQKIHALQQKMGGRKKVFIFSNGYKSAALLKFYLPDHQDTYAENIYNRPALQFDIWGTPDSLIGKNALYVIDDRREYKDDLKYVRKYFDSVELIEQFEYKFLDRFHTRTIYCYEAKNYHGPAN</sequence>
<dbReference type="RefSeq" id="WP_006930344.1">
    <property type="nucleotide sequence ID" value="NZ_CM001402.1"/>
</dbReference>
<evidence type="ECO:0000256" key="2">
    <source>
        <dbReference type="ARBA" id="ARBA00022475"/>
    </source>
</evidence>
<dbReference type="STRING" id="880073.Cabys_2230"/>
<keyword evidence="3" id="KW-0328">Glycosyltransferase</keyword>
<name>H1XVN2_CALAY</name>
<feature type="transmembrane region" description="Helical" evidence="8">
    <location>
        <begin position="114"/>
        <end position="133"/>
    </location>
</feature>
<keyword evidence="6 8" id="KW-1133">Transmembrane helix</keyword>
<dbReference type="HOGENOM" id="CLU_016165_3_0_0"/>
<reference evidence="10 11" key="1">
    <citation type="submission" date="2011-09" db="EMBL/GenBank/DDBJ databases">
        <title>The permanent draft genome of Caldithrix abyssi DSM 13497.</title>
        <authorList>
            <consortium name="US DOE Joint Genome Institute (JGI-PGF)"/>
            <person name="Lucas S."/>
            <person name="Han J."/>
            <person name="Lapidus A."/>
            <person name="Bruce D."/>
            <person name="Goodwin L."/>
            <person name="Pitluck S."/>
            <person name="Peters L."/>
            <person name="Kyrpides N."/>
            <person name="Mavromatis K."/>
            <person name="Ivanova N."/>
            <person name="Mikhailova N."/>
            <person name="Chertkov O."/>
            <person name="Detter J.C."/>
            <person name="Tapia R."/>
            <person name="Han C."/>
            <person name="Land M."/>
            <person name="Hauser L."/>
            <person name="Markowitz V."/>
            <person name="Cheng J.-F."/>
            <person name="Hugenholtz P."/>
            <person name="Woyke T."/>
            <person name="Wu D."/>
            <person name="Spring S."/>
            <person name="Brambilla E."/>
            <person name="Klenk H.-P."/>
            <person name="Eisen J.A."/>
        </authorList>
    </citation>
    <scope>NUCLEOTIDE SEQUENCE [LARGE SCALE GENOMIC DNA]</scope>
    <source>
        <strain evidence="10 11">DSM 13497</strain>
    </source>
</reference>
<evidence type="ECO:0000313" key="10">
    <source>
        <dbReference type="EMBL" id="EHO42932.1"/>
    </source>
</evidence>
<feature type="transmembrane region" description="Helical" evidence="8">
    <location>
        <begin position="312"/>
        <end position="332"/>
    </location>
</feature>
<protein>
    <submittedName>
        <fullName evidence="10">Glycosyltransferase</fullName>
    </submittedName>
</protein>
<feature type="domain" description="Glycosyltransferase RgtA/B/C/D-like" evidence="9">
    <location>
        <begin position="54"/>
        <end position="223"/>
    </location>
</feature>
<dbReference type="GO" id="GO:0005886">
    <property type="term" value="C:plasma membrane"/>
    <property type="evidence" value="ECO:0007669"/>
    <property type="project" value="UniProtKB-SubCell"/>
</dbReference>
<evidence type="ECO:0000256" key="3">
    <source>
        <dbReference type="ARBA" id="ARBA00022676"/>
    </source>
</evidence>
<accession>H1XVN2</accession>
<feature type="transmembrane region" description="Helical" evidence="8">
    <location>
        <begin position="344"/>
        <end position="361"/>
    </location>
</feature>
<keyword evidence="7 8" id="KW-0472">Membrane</keyword>
<feature type="transmembrane region" description="Helical" evidence="8">
    <location>
        <begin position="205"/>
        <end position="225"/>
    </location>
</feature>
<dbReference type="PANTHER" id="PTHR33908">
    <property type="entry name" value="MANNOSYLTRANSFERASE YKCB-RELATED"/>
    <property type="match status" value="1"/>
</dbReference>
<dbReference type="InterPro" id="IPR038731">
    <property type="entry name" value="RgtA/B/C-like"/>
</dbReference>
<feature type="transmembrane region" description="Helical" evidence="8">
    <location>
        <begin position="162"/>
        <end position="193"/>
    </location>
</feature>
<dbReference type="PaxDb" id="880073-Calab_3328"/>
<feature type="transmembrane region" description="Helical" evidence="8">
    <location>
        <begin position="82"/>
        <end position="102"/>
    </location>
</feature>
<keyword evidence="2" id="KW-1003">Cell membrane</keyword>
<keyword evidence="4 10" id="KW-0808">Transferase</keyword>
<dbReference type="InterPro" id="IPR050297">
    <property type="entry name" value="LipidA_mod_glycosyltrf_83"/>
</dbReference>
<evidence type="ECO:0000256" key="6">
    <source>
        <dbReference type="ARBA" id="ARBA00022989"/>
    </source>
</evidence>
<dbReference type="GO" id="GO:0009103">
    <property type="term" value="P:lipopolysaccharide biosynthetic process"/>
    <property type="evidence" value="ECO:0007669"/>
    <property type="project" value="UniProtKB-ARBA"/>
</dbReference>
<dbReference type="PANTHER" id="PTHR33908:SF11">
    <property type="entry name" value="MEMBRANE PROTEIN"/>
    <property type="match status" value="1"/>
</dbReference>
<dbReference type="GO" id="GO:0016763">
    <property type="term" value="F:pentosyltransferase activity"/>
    <property type="evidence" value="ECO:0007669"/>
    <property type="project" value="TreeGrafter"/>
</dbReference>
<gene>
    <name evidence="10" type="ORF">Calab_3328</name>
</gene>
<evidence type="ECO:0000259" key="9">
    <source>
        <dbReference type="Pfam" id="PF13231"/>
    </source>
</evidence>
<keyword evidence="5 8" id="KW-0812">Transmembrane</keyword>
<dbReference type="Proteomes" id="UP000004671">
    <property type="component" value="Chromosome"/>
</dbReference>
<dbReference type="eggNOG" id="COG1807">
    <property type="taxonomic scope" value="Bacteria"/>
</dbReference>
<feature type="transmembrane region" description="Helical" evidence="8">
    <location>
        <begin position="250"/>
        <end position="274"/>
    </location>
</feature>